<reference evidence="6 7" key="1">
    <citation type="submission" date="2020-02" db="EMBL/GenBank/DDBJ databases">
        <title>Draft genome sequence of Haematococcus lacustris strain NIES-144.</title>
        <authorList>
            <person name="Morimoto D."/>
            <person name="Nakagawa S."/>
            <person name="Yoshida T."/>
            <person name="Sawayama S."/>
        </authorList>
    </citation>
    <scope>NUCLEOTIDE SEQUENCE [LARGE SCALE GENOMIC DNA]</scope>
    <source>
        <strain evidence="6 7">NIES-144</strain>
    </source>
</reference>
<feature type="region of interest" description="Disordered" evidence="4">
    <location>
        <begin position="91"/>
        <end position="118"/>
    </location>
</feature>
<dbReference type="PANTHER" id="PTHR48032:SF6">
    <property type="entry name" value="RNA-BINDING (RRM_RBD_RNP MOTIFS) FAMILY PROTEIN"/>
    <property type="match status" value="1"/>
</dbReference>
<evidence type="ECO:0000256" key="3">
    <source>
        <dbReference type="PROSITE-ProRule" id="PRU00176"/>
    </source>
</evidence>
<dbReference type="PANTHER" id="PTHR48032">
    <property type="entry name" value="RNA-BINDING PROTEIN MUSASHI HOMOLOG RBP6"/>
    <property type="match status" value="1"/>
</dbReference>
<dbReference type="EMBL" id="BLLF01000476">
    <property type="protein sequence ID" value="GFH12186.1"/>
    <property type="molecule type" value="Genomic_DNA"/>
</dbReference>
<dbReference type="GO" id="GO:0003729">
    <property type="term" value="F:mRNA binding"/>
    <property type="evidence" value="ECO:0007669"/>
    <property type="project" value="TreeGrafter"/>
</dbReference>
<dbReference type="Proteomes" id="UP000485058">
    <property type="component" value="Unassembled WGS sequence"/>
</dbReference>
<sequence>MQEPEPGSADLPGSAPAAGEADVAATDQAPSMLPSSTKQTLHNYFGRFGAIDDAVVMRDRIFVTFEEEGALERVFEAGVMHVLSGKQVEVKPATPKGQQPLPSSMGMQAGLGGQGQGQ</sequence>
<dbReference type="SUPFAM" id="SSF54928">
    <property type="entry name" value="RNA-binding domain, RBD"/>
    <property type="match status" value="1"/>
</dbReference>
<keyword evidence="7" id="KW-1185">Reference proteome</keyword>
<keyword evidence="6" id="KW-0687">Ribonucleoprotein</keyword>
<evidence type="ECO:0000256" key="1">
    <source>
        <dbReference type="ARBA" id="ARBA00022737"/>
    </source>
</evidence>
<evidence type="ECO:0000313" key="7">
    <source>
        <dbReference type="Proteomes" id="UP000485058"/>
    </source>
</evidence>
<keyword evidence="1" id="KW-0677">Repeat</keyword>
<accession>A0A699YYU3</accession>
<protein>
    <submittedName>
        <fullName evidence="6">Heterogeneous nuclear ribonucleoprotein-like</fullName>
    </submittedName>
</protein>
<dbReference type="InterPro" id="IPR035979">
    <property type="entry name" value="RBD_domain_sf"/>
</dbReference>
<evidence type="ECO:0000256" key="2">
    <source>
        <dbReference type="ARBA" id="ARBA00022884"/>
    </source>
</evidence>
<dbReference type="PROSITE" id="PS50102">
    <property type="entry name" value="RRM"/>
    <property type="match status" value="1"/>
</dbReference>
<name>A0A699YYU3_HAELA</name>
<dbReference type="AlphaFoldDB" id="A0A699YYU3"/>
<evidence type="ECO:0000313" key="6">
    <source>
        <dbReference type="EMBL" id="GFH12186.1"/>
    </source>
</evidence>
<dbReference type="Gene3D" id="3.30.70.330">
    <property type="match status" value="1"/>
</dbReference>
<evidence type="ECO:0000256" key="4">
    <source>
        <dbReference type="SAM" id="MobiDB-lite"/>
    </source>
</evidence>
<gene>
    <name evidence="6" type="ORF">HaLaN_07824</name>
</gene>
<feature type="compositionally biased region" description="Gly residues" evidence="4">
    <location>
        <begin position="109"/>
        <end position="118"/>
    </location>
</feature>
<evidence type="ECO:0000259" key="5">
    <source>
        <dbReference type="PROSITE" id="PS50102"/>
    </source>
</evidence>
<proteinExistence type="predicted"/>
<feature type="region of interest" description="Disordered" evidence="4">
    <location>
        <begin position="1"/>
        <end position="24"/>
    </location>
</feature>
<dbReference type="InterPro" id="IPR000504">
    <property type="entry name" value="RRM_dom"/>
</dbReference>
<dbReference type="GO" id="GO:1990904">
    <property type="term" value="C:ribonucleoprotein complex"/>
    <property type="evidence" value="ECO:0007669"/>
    <property type="project" value="UniProtKB-KW"/>
</dbReference>
<organism evidence="6 7">
    <name type="scientific">Haematococcus lacustris</name>
    <name type="common">Green alga</name>
    <name type="synonym">Haematococcus pluvialis</name>
    <dbReference type="NCBI Taxonomy" id="44745"/>
    <lineage>
        <taxon>Eukaryota</taxon>
        <taxon>Viridiplantae</taxon>
        <taxon>Chlorophyta</taxon>
        <taxon>core chlorophytes</taxon>
        <taxon>Chlorophyceae</taxon>
        <taxon>CS clade</taxon>
        <taxon>Chlamydomonadales</taxon>
        <taxon>Haematococcaceae</taxon>
        <taxon>Haematococcus</taxon>
    </lineage>
</organism>
<feature type="domain" description="RRM" evidence="5">
    <location>
        <begin position="33"/>
        <end position="95"/>
    </location>
</feature>
<dbReference type="InterPro" id="IPR012677">
    <property type="entry name" value="Nucleotide-bd_a/b_plait_sf"/>
</dbReference>
<keyword evidence="2 3" id="KW-0694">RNA-binding</keyword>
<dbReference type="GO" id="GO:0006417">
    <property type="term" value="P:regulation of translation"/>
    <property type="evidence" value="ECO:0007669"/>
    <property type="project" value="TreeGrafter"/>
</dbReference>
<comment type="caution">
    <text evidence="6">The sequence shown here is derived from an EMBL/GenBank/DDBJ whole genome shotgun (WGS) entry which is preliminary data.</text>
</comment>